<dbReference type="InterPro" id="IPR013595">
    <property type="entry name" value="Pept_S33_TAP-like_C"/>
</dbReference>
<dbReference type="Gene3D" id="3.40.50.1820">
    <property type="entry name" value="alpha/beta hydrolase"/>
    <property type="match status" value="1"/>
</dbReference>
<dbReference type="Proteomes" id="UP000238605">
    <property type="component" value="Unassembled WGS sequence"/>
</dbReference>
<evidence type="ECO:0000313" key="2">
    <source>
        <dbReference type="EMBL" id="PPE66752.1"/>
    </source>
</evidence>
<dbReference type="Pfam" id="PF08386">
    <property type="entry name" value="Abhydrolase_4"/>
    <property type="match status" value="1"/>
</dbReference>
<evidence type="ECO:0000313" key="3">
    <source>
        <dbReference type="Proteomes" id="UP000238605"/>
    </source>
</evidence>
<dbReference type="AlphaFoldDB" id="A0A2S5SVJ4"/>
<protein>
    <recommendedName>
        <fullName evidence="1">Peptidase S33 tripeptidyl aminopeptidase-like C-terminal domain-containing protein</fullName>
    </recommendedName>
</protein>
<dbReference type="InterPro" id="IPR029058">
    <property type="entry name" value="AB_hydrolase_fold"/>
</dbReference>
<dbReference type="EMBL" id="PSNX01000005">
    <property type="protein sequence ID" value="PPE66752.1"/>
    <property type="molecule type" value="Genomic_DNA"/>
</dbReference>
<sequence>MSEAPAATATARSFAASRGLRADGVVTLGSPASLVQVTRDYAQAFGLSEATRREMVAHIESREGIVFEQMEPRHVAPRVRQPCLVVHDRDDLTVPVQEADQWAAQLGQVRLMLTSGLGHRRLLQEDAVVQEVVAFVQGLRRRG</sequence>
<reference evidence="2 3" key="1">
    <citation type="submission" date="2018-02" db="EMBL/GenBank/DDBJ databases">
        <title>Reclassifiation of [Polyangium] brachysporum DSM 7029 as Guopingzhaonella breviflexa gen. nov., sp. nov., a member of the family Comamonadaceae.</title>
        <authorList>
            <person name="Tang B."/>
        </authorList>
    </citation>
    <scope>NUCLEOTIDE SEQUENCE [LARGE SCALE GENOMIC DNA]</scope>
    <source>
        <strain evidence="2 3">BCRC 80649</strain>
    </source>
</reference>
<dbReference type="SUPFAM" id="SSF53474">
    <property type="entry name" value="alpha/beta-Hydrolases"/>
    <property type="match status" value="1"/>
</dbReference>
<name>A0A2S5SVJ4_9BURK</name>
<comment type="caution">
    <text evidence="2">The sequence shown here is derived from an EMBL/GenBank/DDBJ whole genome shotgun (WGS) entry which is preliminary data.</text>
</comment>
<gene>
    <name evidence="2" type="ORF">C1704_07145</name>
</gene>
<evidence type="ECO:0000259" key="1">
    <source>
        <dbReference type="Pfam" id="PF08386"/>
    </source>
</evidence>
<keyword evidence="3" id="KW-1185">Reference proteome</keyword>
<proteinExistence type="predicted"/>
<organism evidence="2 3">
    <name type="scientific">Caldimonas caldifontis</name>
    <dbReference type="NCBI Taxonomy" id="1452508"/>
    <lineage>
        <taxon>Bacteria</taxon>
        <taxon>Pseudomonadati</taxon>
        <taxon>Pseudomonadota</taxon>
        <taxon>Betaproteobacteria</taxon>
        <taxon>Burkholderiales</taxon>
        <taxon>Sphaerotilaceae</taxon>
        <taxon>Caldimonas</taxon>
    </lineage>
</organism>
<accession>A0A2S5SVJ4</accession>
<dbReference type="RefSeq" id="WP_104302048.1">
    <property type="nucleotide sequence ID" value="NZ_PSNX01000005.1"/>
</dbReference>
<feature type="domain" description="Peptidase S33 tripeptidyl aminopeptidase-like C-terminal" evidence="1">
    <location>
        <begin position="71"/>
        <end position="137"/>
    </location>
</feature>